<evidence type="ECO:0000313" key="3">
    <source>
        <dbReference type="Proteomes" id="UP001302602"/>
    </source>
</evidence>
<sequence length="271" mass="29342">MGKWSDLDGDEGRLPEGMTRVGYDADTQVYTYRDSDGSYWEGAPGCRYGRLHRVKSATPPLPSVHIPDDVEGDEQPYILHDHDDDSDLDGGGDTLLDDDDEKEDIRTTLASPDRAKLHNTSPLPHHHLVPAKTLADLPPTDADSESLNCTTLRDSLISDGTYPNKNRKVPKLNRTGTLSRLARFLSSSSSSSTGKVSRRATLNGEAGEIGERHGTNARLARSPTSTGAEGTVTAGRWPNNGGADGAKDDGRVPARKRATTFDEILGIEPRK</sequence>
<accession>A0AAN6U0K2</accession>
<comment type="caution">
    <text evidence="2">The sequence shown here is derived from an EMBL/GenBank/DDBJ whole genome shotgun (WGS) entry which is preliminary data.</text>
</comment>
<dbReference type="EMBL" id="MU853229">
    <property type="protein sequence ID" value="KAK4123106.1"/>
    <property type="molecule type" value="Genomic_DNA"/>
</dbReference>
<dbReference type="Proteomes" id="UP001302602">
    <property type="component" value="Unassembled WGS sequence"/>
</dbReference>
<dbReference type="RefSeq" id="XP_062646877.1">
    <property type="nucleotide sequence ID" value="XM_062793017.1"/>
</dbReference>
<dbReference type="GeneID" id="87829786"/>
<feature type="region of interest" description="Disordered" evidence="1">
    <location>
        <begin position="213"/>
        <end position="252"/>
    </location>
</feature>
<proteinExistence type="predicted"/>
<reference evidence="2" key="2">
    <citation type="submission" date="2023-05" db="EMBL/GenBank/DDBJ databases">
        <authorList>
            <consortium name="Lawrence Berkeley National Laboratory"/>
            <person name="Steindorff A."/>
            <person name="Hensen N."/>
            <person name="Bonometti L."/>
            <person name="Westerberg I."/>
            <person name="Brannstrom I.O."/>
            <person name="Guillou S."/>
            <person name="Cros-Aarteil S."/>
            <person name="Calhoun S."/>
            <person name="Haridas S."/>
            <person name="Kuo A."/>
            <person name="Mondo S."/>
            <person name="Pangilinan J."/>
            <person name="Riley R."/>
            <person name="Labutti K."/>
            <person name="Andreopoulos B."/>
            <person name="Lipzen A."/>
            <person name="Chen C."/>
            <person name="Yanf M."/>
            <person name="Daum C."/>
            <person name="Ng V."/>
            <person name="Clum A."/>
            <person name="Ohm R."/>
            <person name="Martin F."/>
            <person name="Silar P."/>
            <person name="Natvig D."/>
            <person name="Lalanne C."/>
            <person name="Gautier V."/>
            <person name="Ament-Velasquez S.L."/>
            <person name="Kruys A."/>
            <person name="Hutchinson M.I."/>
            <person name="Powell A.J."/>
            <person name="Barry K."/>
            <person name="Miller A.N."/>
            <person name="Grigoriev I.V."/>
            <person name="Debuchy R."/>
            <person name="Gladieux P."/>
            <person name="Thoren M.H."/>
            <person name="Johannesson H."/>
        </authorList>
    </citation>
    <scope>NUCLEOTIDE SEQUENCE</scope>
    <source>
        <strain evidence="2">CBS 731.68</strain>
    </source>
</reference>
<protein>
    <submittedName>
        <fullName evidence="2">Uncharacterized protein</fullName>
    </submittedName>
</protein>
<organism evidence="2 3">
    <name type="scientific">Parathielavia appendiculata</name>
    <dbReference type="NCBI Taxonomy" id="2587402"/>
    <lineage>
        <taxon>Eukaryota</taxon>
        <taxon>Fungi</taxon>
        <taxon>Dikarya</taxon>
        <taxon>Ascomycota</taxon>
        <taxon>Pezizomycotina</taxon>
        <taxon>Sordariomycetes</taxon>
        <taxon>Sordariomycetidae</taxon>
        <taxon>Sordariales</taxon>
        <taxon>Chaetomiaceae</taxon>
        <taxon>Parathielavia</taxon>
    </lineage>
</organism>
<dbReference type="AlphaFoldDB" id="A0AAN6U0K2"/>
<gene>
    <name evidence="2" type="ORF">N657DRAFT_645831</name>
</gene>
<evidence type="ECO:0000256" key="1">
    <source>
        <dbReference type="SAM" id="MobiDB-lite"/>
    </source>
</evidence>
<feature type="region of interest" description="Disordered" evidence="1">
    <location>
        <begin position="57"/>
        <end position="129"/>
    </location>
</feature>
<name>A0AAN6U0K2_9PEZI</name>
<reference evidence="2" key="1">
    <citation type="journal article" date="2023" name="Mol. Phylogenet. Evol.">
        <title>Genome-scale phylogeny and comparative genomics of the fungal order Sordariales.</title>
        <authorList>
            <person name="Hensen N."/>
            <person name="Bonometti L."/>
            <person name="Westerberg I."/>
            <person name="Brannstrom I.O."/>
            <person name="Guillou S."/>
            <person name="Cros-Aarteil S."/>
            <person name="Calhoun S."/>
            <person name="Haridas S."/>
            <person name="Kuo A."/>
            <person name="Mondo S."/>
            <person name="Pangilinan J."/>
            <person name="Riley R."/>
            <person name="LaButti K."/>
            <person name="Andreopoulos B."/>
            <person name="Lipzen A."/>
            <person name="Chen C."/>
            <person name="Yan M."/>
            <person name="Daum C."/>
            <person name="Ng V."/>
            <person name="Clum A."/>
            <person name="Steindorff A."/>
            <person name="Ohm R.A."/>
            <person name="Martin F."/>
            <person name="Silar P."/>
            <person name="Natvig D.O."/>
            <person name="Lalanne C."/>
            <person name="Gautier V."/>
            <person name="Ament-Velasquez S.L."/>
            <person name="Kruys A."/>
            <person name="Hutchinson M.I."/>
            <person name="Powell A.J."/>
            <person name="Barry K."/>
            <person name="Miller A.N."/>
            <person name="Grigoriev I.V."/>
            <person name="Debuchy R."/>
            <person name="Gladieux P."/>
            <person name="Hiltunen Thoren M."/>
            <person name="Johannesson H."/>
        </authorList>
    </citation>
    <scope>NUCLEOTIDE SEQUENCE</scope>
    <source>
        <strain evidence="2">CBS 731.68</strain>
    </source>
</reference>
<feature type="region of interest" description="Disordered" evidence="1">
    <location>
        <begin position="1"/>
        <end position="24"/>
    </location>
</feature>
<keyword evidence="3" id="KW-1185">Reference proteome</keyword>
<evidence type="ECO:0000313" key="2">
    <source>
        <dbReference type="EMBL" id="KAK4123106.1"/>
    </source>
</evidence>
<feature type="compositionally biased region" description="Acidic residues" evidence="1">
    <location>
        <begin position="84"/>
        <end position="102"/>
    </location>
</feature>